<keyword evidence="1" id="KW-1133">Transmembrane helix</keyword>
<protein>
    <recommendedName>
        <fullName evidence="4">DUF4012 domain-containing protein</fullName>
    </recommendedName>
</protein>
<dbReference type="AlphaFoldDB" id="A0A1J5AX06"/>
<feature type="transmembrane region" description="Helical" evidence="1">
    <location>
        <begin position="12"/>
        <end position="34"/>
    </location>
</feature>
<evidence type="ECO:0000313" key="3">
    <source>
        <dbReference type="Proteomes" id="UP000183605"/>
    </source>
</evidence>
<accession>A0A1J5AX06</accession>
<keyword evidence="1" id="KW-0812">Transmembrane</keyword>
<sequence>MVNFKFKKLKFVFLGIIGFYLIVIVYILVIGLSVKASASSLASSLKNAGNGLQTKNLDQTETSLTTAQADLQTLESRFKFISFLRFVPLIGGYLSDAKYGLEAARPGLEAVNLMVESIKPYADILGFSAKEGTLNIQSAEEKIIFILQTLDKISPQLETIGQKIISVETSVAKIKPNHYPKTIKGKPIRQQLVNLQIGLAGSKETLANIKPLLALLPKLLGEPDAQKYLLLFQNDAELRSTGGFMTAYAILDTFKGKITPQFSLDMYELDSRFGNRLPAPEPIKRFLPLVYNWHLRDMNLSPDFKASMDIFYPNYKEVAPIKDVNGIIAIDTDLLVDLLNVLGEIGVADWGNYSAKIVPECNCPQVVYKMEDFATRPTYYIKDNRKGMIGPLMHSILLNVMNSPKKLWPKFMEIGLENIKEKHLLFYFPDDPAMQQVAEAFNASGRIKDYSGDYFHLNDTNFGGAKSNLYVEQTVDQKIEISPDGKITKTVTIEYKNPEPPDDCNLESGGLCLNGILRDWVRLYVPEGSQVVEVLGSDIDPKTDKDLGKTYIEAFIEVRPQSKTKLIFKYQLPFKHASGQPYKMLIQKQPGTKNVPYVVTLGNNQQEFVLDADKEISF</sequence>
<keyword evidence="1" id="KW-0472">Membrane</keyword>
<evidence type="ECO:0008006" key="4">
    <source>
        <dbReference type="Google" id="ProtNLM"/>
    </source>
</evidence>
<dbReference type="Pfam" id="PF13196">
    <property type="entry name" value="DUF4012"/>
    <property type="match status" value="1"/>
</dbReference>
<gene>
    <name evidence="2" type="ORF">AUK18_02585</name>
</gene>
<organism evidence="2 3">
    <name type="scientific">Candidatus Beckwithbacteria bacterium CG2_30_44_31</name>
    <dbReference type="NCBI Taxonomy" id="1805035"/>
    <lineage>
        <taxon>Bacteria</taxon>
        <taxon>Candidatus Beckwithiibacteriota</taxon>
    </lineage>
</organism>
<dbReference type="Proteomes" id="UP000183605">
    <property type="component" value="Unassembled WGS sequence"/>
</dbReference>
<proteinExistence type="predicted"/>
<name>A0A1J5AX06_9BACT</name>
<reference evidence="2 3" key="1">
    <citation type="journal article" date="2016" name="Environ. Microbiol.">
        <title>Genomic resolution of a cold subsurface aquifer community provides metabolic insights for novel microbes adapted to high CO concentrations.</title>
        <authorList>
            <person name="Probst A.J."/>
            <person name="Castelle C.J."/>
            <person name="Singh A."/>
            <person name="Brown C.T."/>
            <person name="Anantharaman K."/>
            <person name="Sharon I."/>
            <person name="Hug L.A."/>
            <person name="Burstein D."/>
            <person name="Emerson J.B."/>
            <person name="Thomas B.C."/>
            <person name="Banfield J.F."/>
        </authorList>
    </citation>
    <scope>NUCLEOTIDE SEQUENCE [LARGE SCALE GENOMIC DNA]</scope>
    <source>
        <strain evidence="2">CG2_30_44_31</strain>
    </source>
</reference>
<dbReference type="InterPro" id="IPR025101">
    <property type="entry name" value="DUF4012"/>
</dbReference>
<comment type="caution">
    <text evidence="2">The sequence shown here is derived from an EMBL/GenBank/DDBJ whole genome shotgun (WGS) entry which is preliminary data.</text>
</comment>
<evidence type="ECO:0000256" key="1">
    <source>
        <dbReference type="SAM" id="Phobius"/>
    </source>
</evidence>
<evidence type="ECO:0000313" key="2">
    <source>
        <dbReference type="EMBL" id="OIP03097.1"/>
    </source>
</evidence>
<dbReference type="EMBL" id="MNXQ01000048">
    <property type="protein sequence ID" value="OIP03097.1"/>
    <property type="molecule type" value="Genomic_DNA"/>
</dbReference>